<gene>
    <name evidence="1" type="ORF">EJB05_30030</name>
</gene>
<sequence length="103" mass="11368">MAERPSTASLLPLFVFHHQPQPHHDDEMLMFSVSKQSLHERITEQGNLAGGNNMSWTTPQGWMLIIIKSAADDAPSASPAFLWNPLTGDKLSLPNISGDYDIP</sequence>
<proteinExistence type="predicted"/>
<evidence type="ECO:0000313" key="1">
    <source>
        <dbReference type="EMBL" id="TVU27421.1"/>
    </source>
</evidence>
<organism evidence="1 2">
    <name type="scientific">Eragrostis curvula</name>
    <name type="common">weeping love grass</name>
    <dbReference type="NCBI Taxonomy" id="38414"/>
    <lineage>
        <taxon>Eukaryota</taxon>
        <taxon>Viridiplantae</taxon>
        <taxon>Streptophyta</taxon>
        <taxon>Embryophyta</taxon>
        <taxon>Tracheophyta</taxon>
        <taxon>Spermatophyta</taxon>
        <taxon>Magnoliopsida</taxon>
        <taxon>Liliopsida</taxon>
        <taxon>Poales</taxon>
        <taxon>Poaceae</taxon>
        <taxon>PACMAD clade</taxon>
        <taxon>Chloridoideae</taxon>
        <taxon>Eragrostideae</taxon>
        <taxon>Eragrostidinae</taxon>
        <taxon>Eragrostis</taxon>
    </lineage>
</organism>
<evidence type="ECO:0000313" key="2">
    <source>
        <dbReference type="Proteomes" id="UP000324897"/>
    </source>
</evidence>
<dbReference type="Gramene" id="TVU27421">
    <property type="protein sequence ID" value="TVU27421"/>
    <property type="gene ID" value="EJB05_30030"/>
</dbReference>
<reference evidence="1 2" key="1">
    <citation type="journal article" date="2019" name="Sci. Rep.">
        <title>A high-quality genome of Eragrostis curvula grass provides insights into Poaceae evolution and supports new strategies to enhance forage quality.</title>
        <authorList>
            <person name="Carballo J."/>
            <person name="Santos B.A.C.M."/>
            <person name="Zappacosta D."/>
            <person name="Garbus I."/>
            <person name="Selva J.P."/>
            <person name="Gallo C.A."/>
            <person name="Diaz A."/>
            <person name="Albertini E."/>
            <person name="Caccamo M."/>
            <person name="Echenique V."/>
        </authorList>
    </citation>
    <scope>NUCLEOTIDE SEQUENCE [LARGE SCALE GENOMIC DNA]</scope>
    <source>
        <strain evidence="2">cv. Victoria</strain>
        <tissue evidence="1">Leaf</tissue>
    </source>
</reference>
<dbReference type="AlphaFoldDB" id="A0A5J9UVS3"/>
<comment type="caution">
    <text evidence="1">The sequence shown here is derived from an EMBL/GenBank/DDBJ whole genome shotgun (WGS) entry which is preliminary data.</text>
</comment>
<dbReference type="Proteomes" id="UP000324897">
    <property type="component" value="Chromosome 2"/>
</dbReference>
<protein>
    <submittedName>
        <fullName evidence="1">Uncharacterized protein</fullName>
    </submittedName>
</protein>
<dbReference type="EMBL" id="RWGY01000013">
    <property type="protein sequence ID" value="TVU27421.1"/>
    <property type="molecule type" value="Genomic_DNA"/>
</dbReference>
<feature type="non-terminal residue" evidence="1">
    <location>
        <position position="1"/>
    </location>
</feature>
<accession>A0A5J9UVS3</accession>
<name>A0A5J9UVS3_9POAL</name>
<keyword evidence="2" id="KW-1185">Reference proteome</keyword>
<dbReference type="OrthoDB" id="684363at2759"/>